<evidence type="ECO:0000313" key="3">
    <source>
        <dbReference type="Proteomes" id="UP000232101"/>
    </source>
</evidence>
<sequence>MEGRGIPAEEKRIPAEEERILAEGRGIPAEGKQVPARSGDTREDRTFKRSPERFEKLGTVPVDESCFRYIIYLNDLSV</sequence>
<dbReference type="EMBL" id="PHQY01000677">
    <property type="protein sequence ID" value="PJO41217.1"/>
    <property type="molecule type" value="Genomic_DNA"/>
</dbReference>
<proteinExistence type="predicted"/>
<reference evidence="2 3" key="1">
    <citation type="submission" date="2017-11" db="EMBL/GenBank/DDBJ databases">
        <title>Bacterial isolate from king chilli rhizosphere.</title>
        <authorList>
            <person name="Takhelmayum P."/>
            <person name="Sarangthem I."/>
        </authorList>
    </citation>
    <scope>NUCLEOTIDE SEQUENCE [LARGE SCALE GENOMIC DNA]</scope>
    <source>
        <strain evidence="3">t26</strain>
    </source>
</reference>
<comment type="caution">
    <text evidence="2">The sequence shown here is derived from an EMBL/GenBank/DDBJ whole genome shotgun (WGS) entry which is preliminary data.</text>
</comment>
<dbReference type="STRING" id="582475.ACZ11_18775"/>
<accession>A0A2M9PZH0</accession>
<protein>
    <submittedName>
        <fullName evidence="2">Uncharacterized protein</fullName>
    </submittedName>
</protein>
<dbReference type="AlphaFoldDB" id="A0A2M9PZH0"/>
<evidence type="ECO:0000313" key="2">
    <source>
        <dbReference type="EMBL" id="PJO41217.1"/>
    </source>
</evidence>
<name>A0A2M9PZH0_9BACI</name>
<dbReference type="Proteomes" id="UP000232101">
    <property type="component" value="Unassembled WGS sequence"/>
</dbReference>
<feature type="region of interest" description="Disordered" evidence="1">
    <location>
        <begin position="24"/>
        <end position="45"/>
    </location>
</feature>
<gene>
    <name evidence="2" type="ORF">CWD94_24075</name>
</gene>
<evidence type="ECO:0000256" key="1">
    <source>
        <dbReference type="SAM" id="MobiDB-lite"/>
    </source>
</evidence>
<organism evidence="2 3">
    <name type="scientific">Lysinibacillus xylanilyticus</name>
    <dbReference type="NCBI Taxonomy" id="582475"/>
    <lineage>
        <taxon>Bacteria</taxon>
        <taxon>Bacillati</taxon>
        <taxon>Bacillota</taxon>
        <taxon>Bacilli</taxon>
        <taxon>Bacillales</taxon>
        <taxon>Bacillaceae</taxon>
        <taxon>Lysinibacillus</taxon>
    </lineage>
</organism>